<keyword evidence="3" id="KW-0732">Signal</keyword>
<protein>
    <recommendedName>
        <fullName evidence="6">LPXTG-motif protein cell wall anchor domain protein</fullName>
    </recommendedName>
</protein>
<evidence type="ECO:0008006" key="6">
    <source>
        <dbReference type="Google" id="ProtNLM"/>
    </source>
</evidence>
<feature type="compositionally biased region" description="Basic and acidic residues" evidence="1">
    <location>
        <begin position="96"/>
        <end position="118"/>
    </location>
</feature>
<dbReference type="EMBL" id="AWSU01000072">
    <property type="protein sequence ID" value="ERI79423.1"/>
    <property type="molecule type" value="Genomic_DNA"/>
</dbReference>
<sequence>MKKQKHQIIAIALIVCSLLVSTFATFAGMNNQGNGDDYEFDVPVETEPSVNKQITIDIINTKIKISTPSDADPSPDDDFEFDDEDDPVSTPSDASPKPEKPINIRPKDPAPEPPKDDIVNYPADIQTPPTPAPEHIEKQKVGTIEAYYEHSRPSSRAKYYIDDKGVLRTLPPTGDPGYIILVSFAVSLTGLVYLIHNYKHSKKKDKEESS</sequence>
<feature type="signal peptide" evidence="3">
    <location>
        <begin position="1"/>
        <end position="27"/>
    </location>
</feature>
<dbReference type="Proteomes" id="UP000016491">
    <property type="component" value="Unassembled WGS sequence"/>
</dbReference>
<feature type="region of interest" description="Disordered" evidence="1">
    <location>
        <begin position="65"/>
        <end position="119"/>
    </location>
</feature>
<keyword evidence="2" id="KW-1133">Transmembrane helix</keyword>
<reference evidence="4 5" key="1">
    <citation type="submission" date="2013-07" db="EMBL/GenBank/DDBJ databases">
        <authorList>
            <person name="Weinstock G."/>
            <person name="Sodergren E."/>
            <person name="Wylie T."/>
            <person name="Fulton L."/>
            <person name="Fulton R."/>
            <person name="Fronick C."/>
            <person name="O'Laughlin M."/>
            <person name="Godfrey J."/>
            <person name="Miner T."/>
            <person name="Herter B."/>
            <person name="Appelbaum E."/>
            <person name="Cordes M."/>
            <person name="Lek S."/>
            <person name="Wollam A."/>
            <person name="Pepin K.H."/>
            <person name="Palsikar V.B."/>
            <person name="Mitreva M."/>
            <person name="Wilson R.K."/>
        </authorList>
    </citation>
    <scope>NUCLEOTIDE SEQUENCE [LARGE SCALE GENOMIC DNA]</scope>
    <source>
        <strain evidence="4 5">ATCC 14940</strain>
    </source>
</reference>
<feature type="chain" id="PRO_5044853976" description="LPXTG-motif protein cell wall anchor domain protein" evidence="3">
    <location>
        <begin position="28"/>
        <end position="210"/>
    </location>
</feature>
<feature type="compositionally biased region" description="Acidic residues" evidence="1">
    <location>
        <begin position="73"/>
        <end position="87"/>
    </location>
</feature>
<comment type="caution">
    <text evidence="4">The sequence shown here is derived from an EMBL/GenBank/DDBJ whole genome shotgun (WGS) entry which is preliminary data.</text>
</comment>
<keyword evidence="2" id="KW-0472">Membrane</keyword>
<name>A0ABC9U1Q5_CLOSY</name>
<evidence type="ECO:0000313" key="5">
    <source>
        <dbReference type="Proteomes" id="UP000016491"/>
    </source>
</evidence>
<organism evidence="4 5">
    <name type="scientific">[Clostridium] symbiosum ATCC 14940</name>
    <dbReference type="NCBI Taxonomy" id="411472"/>
    <lineage>
        <taxon>Bacteria</taxon>
        <taxon>Bacillati</taxon>
        <taxon>Bacillota</taxon>
        <taxon>Clostridia</taxon>
        <taxon>Lachnospirales</taxon>
        <taxon>Lachnospiraceae</taxon>
        <taxon>Otoolea</taxon>
    </lineage>
</organism>
<gene>
    <name evidence="4" type="ORF">CLOSYM_00852</name>
</gene>
<dbReference type="AlphaFoldDB" id="A0ABC9U1Q5"/>
<keyword evidence="2" id="KW-0812">Transmembrane</keyword>
<proteinExistence type="predicted"/>
<dbReference type="RefSeq" id="WP_021641379.1">
    <property type="nucleotide sequence ID" value="NZ_KE992856.1"/>
</dbReference>
<evidence type="ECO:0000313" key="4">
    <source>
        <dbReference type="EMBL" id="ERI79423.1"/>
    </source>
</evidence>
<evidence type="ECO:0000256" key="2">
    <source>
        <dbReference type="SAM" id="Phobius"/>
    </source>
</evidence>
<feature type="transmembrane region" description="Helical" evidence="2">
    <location>
        <begin position="177"/>
        <end position="196"/>
    </location>
</feature>
<accession>A0ABC9U1Q5</accession>
<evidence type="ECO:0000256" key="1">
    <source>
        <dbReference type="SAM" id="MobiDB-lite"/>
    </source>
</evidence>
<evidence type="ECO:0000256" key="3">
    <source>
        <dbReference type="SAM" id="SignalP"/>
    </source>
</evidence>